<organism evidence="4 5">
    <name type="scientific">Phocaeicola salanitronis (strain DSM 18170 / JCM 13657 / CCUG 60908 / BL78)</name>
    <name type="common">Bacteroides salanitronis</name>
    <dbReference type="NCBI Taxonomy" id="667015"/>
    <lineage>
        <taxon>Bacteria</taxon>
        <taxon>Pseudomonadati</taxon>
        <taxon>Bacteroidota</taxon>
        <taxon>Bacteroidia</taxon>
        <taxon>Bacteroidales</taxon>
        <taxon>Bacteroidaceae</taxon>
        <taxon>Phocaeicola</taxon>
    </lineage>
</organism>
<dbReference type="Pfam" id="PF13181">
    <property type="entry name" value="TPR_8"/>
    <property type="match status" value="1"/>
</dbReference>
<dbReference type="InterPro" id="IPR051012">
    <property type="entry name" value="CellSynth/LPSAsmb/PSIAsmb"/>
</dbReference>
<evidence type="ECO:0000313" key="5">
    <source>
        <dbReference type="Proteomes" id="UP000007486"/>
    </source>
</evidence>
<proteinExistence type="predicted"/>
<dbReference type="InterPro" id="IPR011990">
    <property type="entry name" value="TPR-like_helical_dom_sf"/>
</dbReference>
<protein>
    <submittedName>
        <fullName evidence="4">Tetratricopeptide TPR_1 repeat-containing protein</fullName>
    </submittedName>
</protein>
<dbReference type="KEGG" id="bsa:Bacsa_0650"/>
<keyword evidence="5" id="KW-1185">Reference proteome</keyword>
<dbReference type="RefSeq" id="WP_013616701.1">
    <property type="nucleotide sequence ID" value="NC_015164.1"/>
</dbReference>
<accession>F0R0L0</accession>
<evidence type="ECO:0000313" key="4">
    <source>
        <dbReference type="EMBL" id="ADY35246.1"/>
    </source>
</evidence>
<dbReference type="SMART" id="SM00028">
    <property type="entry name" value="TPR"/>
    <property type="match status" value="5"/>
</dbReference>
<dbReference type="EMBL" id="CP002530">
    <property type="protein sequence ID" value="ADY35246.1"/>
    <property type="molecule type" value="Genomic_DNA"/>
</dbReference>
<name>F0R0L0_PHOSB</name>
<dbReference type="Gene3D" id="1.25.40.10">
    <property type="entry name" value="Tetratricopeptide repeat domain"/>
    <property type="match status" value="2"/>
</dbReference>
<dbReference type="Proteomes" id="UP000007486">
    <property type="component" value="Chromosome"/>
</dbReference>
<gene>
    <name evidence="4" type="ordered locus">Bacsa_0650</name>
</gene>
<dbReference type="PANTHER" id="PTHR45586">
    <property type="entry name" value="TPR REPEAT-CONTAINING PROTEIN PA4667"/>
    <property type="match status" value="1"/>
</dbReference>
<evidence type="ECO:0000256" key="1">
    <source>
        <dbReference type="ARBA" id="ARBA00022737"/>
    </source>
</evidence>
<dbReference type="AlphaFoldDB" id="F0R0L0"/>
<dbReference type="Pfam" id="PF13424">
    <property type="entry name" value="TPR_12"/>
    <property type="match status" value="1"/>
</dbReference>
<feature type="repeat" description="TPR" evidence="3">
    <location>
        <begin position="559"/>
        <end position="592"/>
    </location>
</feature>
<sequence>MYEQIIELLDQRRLKEALIQLQALASETEDWQLSADIENIATTYNYMLQYAAQGTSDPERSKLYHLLRRNTYELTDKAEFLKACRKNSGHFADKCRYMRQNPPRTFHELHVGLESLSEDMALAGLLAGEKDGQPDTQKNLALRHEQMTDELFDKIWTSTQWSEEEFQQANAFLSSLLIPVNDLAVMISAVTLSLLRLFDNRKFQFLLNAYQAETNPLVTQRALIGIALTAYYQEKRLSLYPELQAALSLLGESQSASENMLIIQILLLLSRETEKIEKKMREEIIPQMMRTPGIYKPDLKIIDIEDLEDKNPEWSKDMAQIEKNIRELGELQMEGADTYMSTFAQLKSYPFFRQAAHWFYLFDKQMPEISSLFENEKKGQKSLMSFIVNSPVFCNSDKYSFCLTLYNIPAQQQEMLTSHLANQNEFAQEQMQALAESAKEAQKPKTISSQYIHDLYRFFKLWAYRNEMHDLFKDKLDLWNCPALHSLLHKPEALKHIADHLFAKDYMEEASALYLKLSQEEKPDAEIMQKLGFSYQKLKNYDEAIKAYIHADLLKPDHVWTLKHLAQCYKRTRQYPQALECYEKVKEMKPDDLNTLLQMGQCLATMRQYDKALAYFFKVEYLGKTPANAQRAIGWCYFMTGRYEDALRFYQKLQETDDVQISDWLNAGHVYLASNRIPEALECYRKAETYCKTHEEFIKTFLTDKEALQEQNIPEDTIYLVPDMI</sequence>
<feature type="repeat" description="TPR" evidence="3">
    <location>
        <begin position="627"/>
        <end position="660"/>
    </location>
</feature>
<dbReference type="PROSITE" id="PS50005">
    <property type="entry name" value="TPR"/>
    <property type="match status" value="3"/>
</dbReference>
<dbReference type="OrthoDB" id="1108959at2"/>
<dbReference type="PANTHER" id="PTHR45586:SF1">
    <property type="entry name" value="LIPOPOLYSACCHARIDE ASSEMBLY PROTEIN B"/>
    <property type="match status" value="1"/>
</dbReference>
<evidence type="ECO:0000256" key="3">
    <source>
        <dbReference type="PROSITE-ProRule" id="PRU00339"/>
    </source>
</evidence>
<keyword evidence="1" id="KW-0677">Repeat</keyword>
<dbReference type="SUPFAM" id="SSF48452">
    <property type="entry name" value="TPR-like"/>
    <property type="match status" value="1"/>
</dbReference>
<dbReference type="eggNOG" id="COG0457">
    <property type="taxonomic scope" value="Bacteria"/>
</dbReference>
<dbReference type="Pfam" id="PF13432">
    <property type="entry name" value="TPR_16"/>
    <property type="match status" value="1"/>
</dbReference>
<dbReference type="HOGENOM" id="CLU_022117_0_0_10"/>
<dbReference type="InterPro" id="IPR019734">
    <property type="entry name" value="TPR_rpt"/>
</dbReference>
<feature type="repeat" description="TPR" evidence="3">
    <location>
        <begin position="525"/>
        <end position="558"/>
    </location>
</feature>
<keyword evidence="2 3" id="KW-0802">TPR repeat</keyword>
<evidence type="ECO:0000256" key="2">
    <source>
        <dbReference type="ARBA" id="ARBA00022803"/>
    </source>
</evidence>
<dbReference type="STRING" id="667015.Bacsa_0650"/>
<reference evidence="4 5" key="1">
    <citation type="journal article" date="2011" name="Stand. Genomic Sci.">
        <title>Complete genome sequence of Bacteroides salanitronis type strain (BL78).</title>
        <authorList>
            <person name="Gronow S."/>
            <person name="Held B."/>
            <person name="Lucas S."/>
            <person name="Lapidus A."/>
            <person name="Del Rio T.G."/>
            <person name="Nolan M."/>
            <person name="Tice H."/>
            <person name="Deshpande S."/>
            <person name="Cheng J.F."/>
            <person name="Pitluck S."/>
            <person name="Liolios K."/>
            <person name="Pagani I."/>
            <person name="Ivanova N."/>
            <person name="Mavromatis K."/>
            <person name="Pati A."/>
            <person name="Tapia R."/>
            <person name="Han C."/>
            <person name="Goodwin L."/>
            <person name="Chen A."/>
            <person name="Palaniappan K."/>
            <person name="Land M."/>
            <person name="Hauser L."/>
            <person name="Chang Y.J."/>
            <person name="Jeffries C.D."/>
            <person name="Brambilla E.M."/>
            <person name="Rohde M."/>
            <person name="Goker M."/>
            <person name="Detter J.C."/>
            <person name="Woyke T."/>
            <person name="Bristow J."/>
            <person name="Markowitz V."/>
            <person name="Hugenholtz P."/>
            <person name="Kyrpides N.C."/>
            <person name="Klenk H.P."/>
            <person name="Eisen J.A."/>
        </authorList>
    </citation>
    <scope>NUCLEOTIDE SEQUENCE [LARGE SCALE GENOMIC DNA]</scope>
    <source>
        <strain evidence="4 5">DSM 18170</strain>
    </source>
</reference>